<feature type="compositionally biased region" description="Basic and acidic residues" evidence="2">
    <location>
        <begin position="150"/>
        <end position="162"/>
    </location>
</feature>
<protein>
    <submittedName>
        <fullName evidence="3">Uncharacterized protein</fullName>
    </submittedName>
</protein>
<comment type="caution">
    <text evidence="3">The sequence shown here is derived from an EMBL/GenBank/DDBJ whole genome shotgun (WGS) entry which is preliminary data.</text>
</comment>
<feature type="region of interest" description="Disordered" evidence="2">
    <location>
        <begin position="69"/>
        <end position="124"/>
    </location>
</feature>
<dbReference type="GO" id="GO:0046872">
    <property type="term" value="F:metal ion binding"/>
    <property type="evidence" value="ECO:0007669"/>
    <property type="project" value="InterPro"/>
</dbReference>
<evidence type="ECO:0000313" key="3">
    <source>
        <dbReference type="EMBL" id="KAI5069524.1"/>
    </source>
</evidence>
<evidence type="ECO:0000256" key="1">
    <source>
        <dbReference type="SAM" id="Coils"/>
    </source>
</evidence>
<evidence type="ECO:0000256" key="2">
    <source>
        <dbReference type="SAM" id="MobiDB-lite"/>
    </source>
</evidence>
<feature type="compositionally biased region" description="Acidic residues" evidence="2">
    <location>
        <begin position="539"/>
        <end position="554"/>
    </location>
</feature>
<dbReference type="EMBL" id="JABFUD020000015">
    <property type="protein sequence ID" value="KAI5069524.1"/>
    <property type="molecule type" value="Genomic_DNA"/>
</dbReference>
<feature type="compositionally biased region" description="Basic residues" evidence="2">
    <location>
        <begin position="189"/>
        <end position="199"/>
    </location>
</feature>
<feature type="compositionally biased region" description="Polar residues" evidence="2">
    <location>
        <begin position="69"/>
        <end position="88"/>
    </location>
</feature>
<feature type="region of interest" description="Disordered" evidence="2">
    <location>
        <begin position="139"/>
        <end position="251"/>
    </location>
</feature>
<sequence length="568" mass="63382">MNMLCNATSVGMVPIHEPMIRRHSQDPRKYTMVPDSVESLHTQRFQACACEHKSQRKAKSTVPHMNSKFKTQRNMRSENTQKSCQPMSQKVVERVREEGPSGYPPAAPSSQHEGQVPTPSSQQERIRSLVASVMGGPIWQVPRSFSTPRGRRDFRGGDLRERLQRRHSPHSKRLSPGRDSRGRQDRRQSHSRSPLRGRSSRSASPAREKKRQRHDDSVANLSDVSGELKDQTTWTNGSADKNSKSQSPDPLDILEDELQDVDGEIEALNERLIHYQGLIDDKTKLINDLSAKNTDLDAKMQREHEESKRCNSKLKKFLKLHLRCIRAQEEVKKTQARLQKLVEDLPVCDSQRLPTVGEDSDVNIVSDGDGTLLLNHNPLFHDSQTNVHAVKYGGDTEGLFNQKTTLQGKLRAMKTNRVEVLENGVSKEAGHGPDFCTPLGKSVVSADKGKVLGMQSEDILPKVRMWDPNSTLPSTGLAAHADDDMDNDDDKLPGSDAKHNGKTESHTMKLLPVVVNSGRVASTIPQVLSMAPTQYAQYEGDDEEVDVEETEDDVNKDGASGKPLFPIT</sequence>
<feature type="region of interest" description="Disordered" evidence="2">
    <location>
        <begin position="535"/>
        <end position="568"/>
    </location>
</feature>
<feature type="compositionally biased region" description="Basic and acidic residues" evidence="2">
    <location>
        <begin position="490"/>
        <end position="504"/>
    </location>
</feature>
<dbReference type="Proteomes" id="UP000886520">
    <property type="component" value="Chromosome 15"/>
</dbReference>
<dbReference type="PANTHER" id="PTHR38160:SF1">
    <property type="entry name" value="ZINC FINGER CCCH DOMAIN-CONTAINING PROTEIN 40"/>
    <property type="match status" value="1"/>
</dbReference>
<keyword evidence="4" id="KW-1185">Reference proteome</keyword>
<accession>A0A9D4UL09</accession>
<evidence type="ECO:0000313" key="4">
    <source>
        <dbReference type="Proteomes" id="UP000886520"/>
    </source>
</evidence>
<dbReference type="OrthoDB" id="1935134at2759"/>
<feature type="coiled-coil region" evidence="1">
    <location>
        <begin position="251"/>
        <end position="344"/>
    </location>
</feature>
<feature type="compositionally biased region" description="Basic and acidic residues" evidence="2">
    <location>
        <begin position="176"/>
        <end position="188"/>
    </location>
</feature>
<feature type="region of interest" description="Disordered" evidence="2">
    <location>
        <begin position="465"/>
        <end position="504"/>
    </location>
</feature>
<organism evidence="3 4">
    <name type="scientific">Adiantum capillus-veneris</name>
    <name type="common">Maidenhair fern</name>
    <dbReference type="NCBI Taxonomy" id="13818"/>
    <lineage>
        <taxon>Eukaryota</taxon>
        <taxon>Viridiplantae</taxon>
        <taxon>Streptophyta</taxon>
        <taxon>Embryophyta</taxon>
        <taxon>Tracheophyta</taxon>
        <taxon>Polypodiopsida</taxon>
        <taxon>Polypodiidae</taxon>
        <taxon>Polypodiales</taxon>
        <taxon>Pteridineae</taxon>
        <taxon>Pteridaceae</taxon>
        <taxon>Vittarioideae</taxon>
        <taxon>Adiantum</taxon>
    </lineage>
</organism>
<gene>
    <name evidence="3" type="ORF">GOP47_0015825</name>
</gene>
<keyword evidence="1" id="KW-0175">Coiled coil</keyword>
<dbReference type="AlphaFoldDB" id="A0A9D4UL09"/>
<feature type="compositionally biased region" description="Basic residues" evidence="2">
    <location>
        <begin position="163"/>
        <end position="175"/>
    </location>
</feature>
<feature type="compositionally biased region" description="Polar residues" evidence="2">
    <location>
        <begin position="231"/>
        <end position="248"/>
    </location>
</feature>
<proteinExistence type="predicted"/>
<dbReference type="InterPro" id="IPR045868">
    <property type="entry name" value="Znf_C3H13/40"/>
</dbReference>
<reference evidence="3" key="1">
    <citation type="submission" date="2021-01" db="EMBL/GenBank/DDBJ databases">
        <title>Adiantum capillus-veneris genome.</title>
        <authorList>
            <person name="Fang Y."/>
            <person name="Liao Q."/>
        </authorList>
    </citation>
    <scope>NUCLEOTIDE SEQUENCE</scope>
    <source>
        <strain evidence="3">H3</strain>
        <tissue evidence="3">Leaf</tissue>
    </source>
</reference>
<name>A0A9D4UL09_ADICA</name>
<feature type="compositionally biased region" description="Polar residues" evidence="2">
    <location>
        <begin position="111"/>
        <end position="123"/>
    </location>
</feature>
<dbReference type="PANTHER" id="PTHR38160">
    <property type="entry name" value="ZINC FINGER CCCH DOMAIN-CONTAINING PROTEIN 40"/>
    <property type="match status" value="1"/>
</dbReference>